<feature type="compositionally biased region" description="Basic and acidic residues" evidence="2">
    <location>
        <begin position="50"/>
        <end position="67"/>
    </location>
</feature>
<keyword evidence="1" id="KW-0479">Metal-binding</keyword>
<dbReference type="InterPro" id="IPR001841">
    <property type="entry name" value="Znf_RING"/>
</dbReference>
<evidence type="ECO:0000313" key="4">
    <source>
        <dbReference type="EMBL" id="KAK8863151.1"/>
    </source>
</evidence>
<name>A0ABR2IIJ5_9PEZI</name>
<dbReference type="InterPro" id="IPR011990">
    <property type="entry name" value="TPR-like_helical_dom_sf"/>
</dbReference>
<feature type="region of interest" description="Disordered" evidence="2">
    <location>
        <begin position="747"/>
        <end position="790"/>
    </location>
</feature>
<proteinExistence type="predicted"/>
<dbReference type="EMBL" id="JAPCWZ010000005">
    <property type="protein sequence ID" value="KAK8863151.1"/>
    <property type="molecule type" value="Genomic_DNA"/>
</dbReference>
<feature type="compositionally biased region" description="Polar residues" evidence="2">
    <location>
        <begin position="327"/>
        <end position="338"/>
    </location>
</feature>
<keyword evidence="5" id="KW-1185">Reference proteome</keyword>
<evidence type="ECO:0000256" key="1">
    <source>
        <dbReference type="PROSITE-ProRule" id="PRU00175"/>
    </source>
</evidence>
<feature type="region of interest" description="Disordered" evidence="2">
    <location>
        <begin position="1"/>
        <end position="129"/>
    </location>
</feature>
<gene>
    <name evidence="4" type="ORF">PGQ11_009386</name>
</gene>
<comment type="caution">
    <text evidence="4">The sequence shown here is derived from an EMBL/GenBank/DDBJ whole genome shotgun (WGS) entry which is preliminary data.</text>
</comment>
<dbReference type="Proteomes" id="UP001390339">
    <property type="component" value="Unassembled WGS sequence"/>
</dbReference>
<feature type="compositionally biased region" description="Polar residues" evidence="2">
    <location>
        <begin position="116"/>
        <end position="127"/>
    </location>
</feature>
<feature type="compositionally biased region" description="Polar residues" evidence="2">
    <location>
        <begin position="29"/>
        <end position="48"/>
    </location>
</feature>
<feature type="region of interest" description="Disordered" evidence="2">
    <location>
        <begin position="304"/>
        <end position="460"/>
    </location>
</feature>
<dbReference type="InterPro" id="IPR013083">
    <property type="entry name" value="Znf_RING/FYVE/PHD"/>
</dbReference>
<feature type="region of interest" description="Disordered" evidence="2">
    <location>
        <begin position="700"/>
        <end position="735"/>
    </location>
</feature>
<reference evidence="4 5" key="1">
    <citation type="journal article" date="2024" name="IMA Fungus">
        <title>Apiospora arundinis, a panoply of carbohydrate-active enzymes and secondary metabolites.</title>
        <authorList>
            <person name="Sorensen T."/>
            <person name="Petersen C."/>
            <person name="Muurmann A.T."/>
            <person name="Christiansen J.V."/>
            <person name="Brundto M.L."/>
            <person name="Overgaard C.K."/>
            <person name="Boysen A.T."/>
            <person name="Wollenberg R.D."/>
            <person name="Larsen T.O."/>
            <person name="Sorensen J.L."/>
            <person name="Nielsen K.L."/>
            <person name="Sondergaard T.E."/>
        </authorList>
    </citation>
    <scope>NUCLEOTIDE SEQUENCE [LARGE SCALE GENOMIC DNA]</scope>
    <source>
        <strain evidence="4 5">AAU 773</strain>
    </source>
</reference>
<dbReference type="SUPFAM" id="SSF57850">
    <property type="entry name" value="RING/U-box"/>
    <property type="match status" value="1"/>
</dbReference>
<feature type="domain" description="RING-type" evidence="3">
    <location>
        <begin position="598"/>
        <end position="649"/>
    </location>
</feature>
<feature type="compositionally biased region" description="Polar residues" evidence="2">
    <location>
        <begin position="437"/>
        <end position="460"/>
    </location>
</feature>
<organism evidence="4 5">
    <name type="scientific">Apiospora arundinis</name>
    <dbReference type="NCBI Taxonomy" id="335852"/>
    <lineage>
        <taxon>Eukaryota</taxon>
        <taxon>Fungi</taxon>
        <taxon>Dikarya</taxon>
        <taxon>Ascomycota</taxon>
        <taxon>Pezizomycotina</taxon>
        <taxon>Sordariomycetes</taxon>
        <taxon>Xylariomycetidae</taxon>
        <taxon>Amphisphaeriales</taxon>
        <taxon>Apiosporaceae</taxon>
        <taxon>Apiospora</taxon>
    </lineage>
</organism>
<keyword evidence="1" id="KW-0863">Zinc-finger</keyword>
<keyword evidence="1" id="KW-0862">Zinc</keyword>
<evidence type="ECO:0000313" key="5">
    <source>
        <dbReference type="Proteomes" id="UP001390339"/>
    </source>
</evidence>
<evidence type="ECO:0000256" key="2">
    <source>
        <dbReference type="SAM" id="MobiDB-lite"/>
    </source>
</evidence>
<sequence>MNRADRQALEESQGVIGGSALGRTRSTRNRVGNNPESEGSRAGASTRSTRNREDTHPESRDETREGRIPIAIEVSDEDVSMRSHTTTESGSVLDGQATTEAPLGSEPLGHAETTRDTNPFPDTSTLGTDDEVDEFATDDGPSTRGIQPTNIRHVRGRQFYENFRCPQTGRYETARIEGSPPWKSFVLLTLPPFSRNLPRRGYACKKEQLGIRSSRFDDLPMLTARQLKDYIRENEVPGIYWICPYVDLDPLLDDDRVNNPQRNPYSWMKLDGPQPPFISRGVWNSVLKDEGQGLIDAHYEVVGQDPPIQPYHPSTRASLQADGARLRSQTPADVSSGSSGAGLAPRRPDQPVRSRQEPTPVQALQSQPRPTVERMQDRRHRTTAEMPPGQTLANSSRSQATLPAPAQPGRASGVRRQPDTSSLTVQSRPEPDAARFQSPQASRSPTADAPQPQQATTPSGNTVLERFLAIYSTIHSQNIAERCVTCVATMIHRRAGPLDQQPMATAVLPCGCGWCDNCIVNECVDRDTLVCRNIDHPAQNVDTRGNTFFLKRFNDLHNKVRIPVRVFRQHLLPWSPFNTLRSEWEASPLLRVEVEDRCTLCLEELGDIFQDCAITCDVQAPHIFHTKCLATYMRHQMRRANHEVCPLCRAPVTKVFTTGEWFKTEEWFKVDEQLGNDRIPYITWLQFNRWHPVEYPRITQSREEERAQEVAEETRLLNRGQEARQEHDLYSDQGKMDEAEAMYQRSLQGKERAWGPDHTSTLDMVNKDQWGRSIDGNEQSVAQAIPKLGQ</sequence>
<dbReference type="PROSITE" id="PS50089">
    <property type="entry name" value="ZF_RING_2"/>
    <property type="match status" value="1"/>
</dbReference>
<dbReference type="Gene3D" id="1.25.40.10">
    <property type="entry name" value="Tetratricopeptide repeat domain"/>
    <property type="match status" value="1"/>
</dbReference>
<dbReference type="Gene3D" id="3.30.40.10">
    <property type="entry name" value="Zinc/RING finger domain, C3HC4 (zinc finger)"/>
    <property type="match status" value="1"/>
</dbReference>
<feature type="compositionally biased region" description="Polar residues" evidence="2">
    <location>
        <begin position="391"/>
        <end position="401"/>
    </location>
</feature>
<evidence type="ECO:0000259" key="3">
    <source>
        <dbReference type="PROSITE" id="PS50089"/>
    </source>
</evidence>
<protein>
    <submittedName>
        <fullName evidence="4">Beta transducin-like protein het-e4s</fullName>
    </submittedName>
</protein>
<accession>A0ABR2IIJ5</accession>
<feature type="compositionally biased region" description="Basic and acidic residues" evidence="2">
    <location>
        <begin position="346"/>
        <end position="356"/>
    </location>
</feature>
<feature type="compositionally biased region" description="Polar residues" evidence="2">
    <location>
        <begin position="357"/>
        <end position="369"/>
    </location>
</feature>